<name>K1RYX8_9ZZZZ</name>
<proteinExistence type="predicted"/>
<dbReference type="EMBL" id="AJWZ01009703">
    <property type="protein sequence ID" value="EKC50533.1"/>
    <property type="molecule type" value="Genomic_DNA"/>
</dbReference>
<dbReference type="AlphaFoldDB" id="K1RYX8"/>
<organism evidence="1">
    <name type="scientific">human gut metagenome</name>
    <dbReference type="NCBI Taxonomy" id="408170"/>
    <lineage>
        <taxon>unclassified sequences</taxon>
        <taxon>metagenomes</taxon>
        <taxon>organismal metagenomes</taxon>
    </lineage>
</organism>
<reference evidence="1" key="1">
    <citation type="journal article" date="2013" name="Environ. Microbiol.">
        <title>Microbiota from the distal guts of lean and obese adolescents exhibit partial functional redundancy besides clear differences in community structure.</title>
        <authorList>
            <person name="Ferrer M."/>
            <person name="Ruiz A."/>
            <person name="Lanza F."/>
            <person name="Haange S.B."/>
            <person name="Oberbach A."/>
            <person name="Till H."/>
            <person name="Bargiela R."/>
            <person name="Campoy C."/>
            <person name="Segura M.T."/>
            <person name="Richter M."/>
            <person name="von Bergen M."/>
            <person name="Seifert J."/>
            <person name="Suarez A."/>
        </authorList>
    </citation>
    <scope>NUCLEOTIDE SEQUENCE</scope>
</reference>
<comment type="caution">
    <text evidence="1">The sequence shown here is derived from an EMBL/GenBank/DDBJ whole genome shotgun (WGS) entry which is preliminary data.</text>
</comment>
<accession>K1RYX8</accession>
<sequence>KVTNETDSAYSSFLSNASKRSVELGTTITDYVNSTASFARLGYSMSEAKELAEVANVYSVVGDEISSIDEASSSVRSSVDAACSALSDKN</sequence>
<protein>
    <submittedName>
        <fullName evidence="1">Uncharacterized protein</fullName>
    </submittedName>
</protein>
<evidence type="ECO:0000313" key="1">
    <source>
        <dbReference type="EMBL" id="EKC50533.1"/>
    </source>
</evidence>
<gene>
    <name evidence="1" type="ORF">OBE_14085</name>
</gene>
<feature type="non-terminal residue" evidence="1">
    <location>
        <position position="1"/>
    </location>
</feature>